<gene>
    <name evidence="11" type="ORF">RS130_21755</name>
</gene>
<evidence type="ECO:0000256" key="3">
    <source>
        <dbReference type="ARBA" id="ARBA00022670"/>
    </source>
</evidence>
<dbReference type="Pfam" id="PF00675">
    <property type="entry name" value="Peptidase_M16"/>
    <property type="match status" value="1"/>
</dbReference>
<dbReference type="InterPro" id="IPR001431">
    <property type="entry name" value="Pept_M16_Zn_BS"/>
</dbReference>
<evidence type="ECO:0000256" key="7">
    <source>
        <dbReference type="ARBA" id="ARBA00023049"/>
    </source>
</evidence>
<proteinExistence type="inferred from homology"/>
<dbReference type="SUPFAM" id="SSF63411">
    <property type="entry name" value="LuxS/MPP-like metallohydrolase"/>
    <property type="match status" value="2"/>
</dbReference>
<dbReference type="Pfam" id="PF05193">
    <property type="entry name" value="Peptidase_M16_C"/>
    <property type="match status" value="1"/>
</dbReference>
<dbReference type="PANTHER" id="PTHR43690">
    <property type="entry name" value="NARDILYSIN"/>
    <property type="match status" value="1"/>
</dbReference>
<keyword evidence="7" id="KW-0482">Metalloprotease</keyword>
<dbReference type="InterPro" id="IPR011249">
    <property type="entry name" value="Metalloenz_LuxS/M16"/>
</dbReference>
<organism evidence="11 12">
    <name type="scientific">Paraglaciecola aquimarina</name>
    <dbReference type="NCBI Taxonomy" id="1235557"/>
    <lineage>
        <taxon>Bacteria</taxon>
        <taxon>Pseudomonadati</taxon>
        <taxon>Pseudomonadota</taxon>
        <taxon>Gammaproteobacteria</taxon>
        <taxon>Alteromonadales</taxon>
        <taxon>Alteromonadaceae</taxon>
        <taxon>Paraglaciecola</taxon>
    </lineage>
</organism>
<accession>A0ABU3T1L8</accession>
<evidence type="ECO:0000256" key="8">
    <source>
        <dbReference type="SAM" id="SignalP"/>
    </source>
</evidence>
<dbReference type="RefSeq" id="WP_316027666.1">
    <property type="nucleotide sequence ID" value="NZ_JAWDIO010000002.1"/>
</dbReference>
<dbReference type="InterPro" id="IPR050626">
    <property type="entry name" value="Peptidase_M16"/>
</dbReference>
<evidence type="ECO:0000259" key="9">
    <source>
        <dbReference type="Pfam" id="PF00675"/>
    </source>
</evidence>
<feature type="domain" description="Peptidase M16 N-terminal" evidence="9">
    <location>
        <begin position="66"/>
        <end position="184"/>
    </location>
</feature>
<evidence type="ECO:0000259" key="10">
    <source>
        <dbReference type="Pfam" id="PF05193"/>
    </source>
</evidence>
<dbReference type="Proteomes" id="UP001247805">
    <property type="component" value="Unassembled WGS sequence"/>
</dbReference>
<evidence type="ECO:0000256" key="5">
    <source>
        <dbReference type="ARBA" id="ARBA00022801"/>
    </source>
</evidence>
<comment type="caution">
    <text evidence="11">The sequence shown here is derived from an EMBL/GenBank/DDBJ whole genome shotgun (WGS) entry which is preliminary data.</text>
</comment>
<keyword evidence="5" id="KW-0378">Hydrolase</keyword>
<dbReference type="PANTHER" id="PTHR43690:SF18">
    <property type="entry name" value="INSULIN-DEGRADING ENZYME-RELATED"/>
    <property type="match status" value="1"/>
</dbReference>
<evidence type="ECO:0000313" key="11">
    <source>
        <dbReference type="EMBL" id="MDU0356163.1"/>
    </source>
</evidence>
<evidence type="ECO:0000256" key="2">
    <source>
        <dbReference type="ARBA" id="ARBA00007261"/>
    </source>
</evidence>
<evidence type="ECO:0000256" key="6">
    <source>
        <dbReference type="ARBA" id="ARBA00022833"/>
    </source>
</evidence>
<dbReference type="EMBL" id="JAWDIO010000002">
    <property type="protein sequence ID" value="MDU0356163.1"/>
    <property type="molecule type" value="Genomic_DNA"/>
</dbReference>
<dbReference type="InterPro" id="IPR011765">
    <property type="entry name" value="Pept_M16_N"/>
</dbReference>
<comment type="cofactor">
    <cofactor evidence="1">
        <name>Zn(2+)</name>
        <dbReference type="ChEBI" id="CHEBI:29105"/>
    </cofactor>
</comment>
<evidence type="ECO:0000313" key="12">
    <source>
        <dbReference type="Proteomes" id="UP001247805"/>
    </source>
</evidence>
<keyword evidence="8" id="KW-0732">Signal</keyword>
<evidence type="ECO:0000256" key="1">
    <source>
        <dbReference type="ARBA" id="ARBA00001947"/>
    </source>
</evidence>
<keyword evidence="3" id="KW-0645">Protease</keyword>
<protein>
    <submittedName>
        <fullName evidence="11">Insulinase family protein</fullName>
    </submittedName>
</protein>
<evidence type="ECO:0000256" key="4">
    <source>
        <dbReference type="ARBA" id="ARBA00022723"/>
    </source>
</evidence>
<dbReference type="InterPro" id="IPR007863">
    <property type="entry name" value="Peptidase_M16_C"/>
</dbReference>
<keyword evidence="6" id="KW-0862">Zinc</keyword>
<dbReference type="PROSITE" id="PS51257">
    <property type="entry name" value="PROKAR_LIPOPROTEIN"/>
    <property type="match status" value="1"/>
</dbReference>
<dbReference type="PROSITE" id="PS00143">
    <property type="entry name" value="INSULINASE"/>
    <property type="match status" value="1"/>
</dbReference>
<feature type="signal peptide" evidence="8">
    <location>
        <begin position="1"/>
        <end position="32"/>
    </location>
</feature>
<reference evidence="11 12" key="1">
    <citation type="submission" date="2023-10" db="EMBL/GenBank/DDBJ databases">
        <title>Glaciecola aquimarina strain GGW-M5 nov., isolated from a coastal seawater.</title>
        <authorList>
            <person name="Bayburt H."/>
            <person name="Kim J.M."/>
            <person name="Choi B.J."/>
            <person name="Jeon C.O."/>
        </authorList>
    </citation>
    <scope>NUCLEOTIDE SEQUENCE [LARGE SCALE GENOMIC DNA]</scope>
    <source>
        <strain evidence="11 12">KCTC 32108</strain>
    </source>
</reference>
<keyword evidence="4" id="KW-0479">Metal-binding</keyword>
<feature type="domain" description="Peptidase M16 C-terminal" evidence="10">
    <location>
        <begin position="228"/>
        <end position="330"/>
    </location>
</feature>
<comment type="similarity">
    <text evidence="2">Belongs to the peptidase M16 family.</text>
</comment>
<name>A0ABU3T1L8_9ALTE</name>
<sequence>MKLIGLLHGLSWNTACLLTASLLLSSCSLKNATSIASLTDQQSRIIKSVNDNRQYASITLPNELEVVLVSDPSIDKSAVALSVGVGSFQEPDAFPGLAHYLEHMLFMGTKSYPEVNGYSEFVSRNGGLQNAYTELDHTNYMVAVNNDAFEQVLSRFSGFFYDANLDPKYADKERHAVHSEWSMKSPNDWVILEQLNGLTLNSAHPIARFNWGNLGSLTNRKNQSLQSALQQFYDTYYSANLMKASMISHLPIEQMEILAQRYFTQIPNKKVVKPKLAAPAAKASDVKKIVHYAPQTDMRQIQIKFVMENNSAQFAVNPNGYVEYLLSNEMPWYLSCRA</sequence>
<keyword evidence="12" id="KW-1185">Reference proteome</keyword>
<feature type="chain" id="PRO_5047179881" evidence="8">
    <location>
        <begin position="33"/>
        <end position="338"/>
    </location>
</feature>
<dbReference type="Gene3D" id="3.30.830.10">
    <property type="entry name" value="Metalloenzyme, LuxS/M16 peptidase-like"/>
    <property type="match status" value="1"/>
</dbReference>